<proteinExistence type="inferred from homology"/>
<keyword evidence="14" id="KW-1185">Reference proteome</keyword>
<dbReference type="PANTHER" id="PTHR46027:SF1">
    <property type="entry name" value="PEROXISOMAL TARGETING SIGNAL 2 RECEPTOR"/>
    <property type="match status" value="1"/>
</dbReference>
<dbReference type="PROSITE" id="PS00678">
    <property type="entry name" value="WD_REPEATS_1"/>
    <property type="match status" value="1"/>
</dbReference>
<keyword evidence="5 11" id="KW-0853">WD repeat</keyword>
<dbReference type="EMBL" id="JAEFCI010013030">
    <property type="protein sequence ID" value="KAG5455640.1"/>
    <property type="molecule type" value="Genomic_DNA"/>
</dbReference>
<evidence type="ECO:0000313" key="14">
    <source>
        <dbReference type="Proteomes" id="UP000673691"/>
    </source>
</evidence>
<evidence type="ECO:0000256" key="4">
    <source>
        <dbReference type="ARBA" id="ARBA00022490"/>
    </source>
</evidence>
<evidence type="ECO:0000256" key="10">
    <source>
        <dbReference type="ARBA" id="ARBA00032565"/>
    </source>
</evidence>
<comment type="subcellular location">
    <subcellularLocation>
        <location evidence="2">Cytoplasm</location>
        <location evidence="2">Cytosol</location>
    </subcellularLocation>
    <subcellularLocation>
        <location evidence="1">Peroxisome matrix</location>
    </subcellularLocation>
</comment>
<dbReference type="Gene3D" id="2.130.10.10">
    <property type="entry name" value="YVTN repeat-like/Quinoprotein amine dehydrogenase"/>
    <property type="match status" value="1"/>
</dbReference>
<accession>A0A8H7ZM26</accession>
<comment type="caution">
    <text evidence="13">The sequence shown here is derived from an EMBL/GenBank/DDBJ whole genome shotgun (WGS) entry which is preliminary data.</text>
</comment>
<keyword evidence="3" id="KW-0813">Transport</keyword>
<protein>
    <recommendedName>
        <fullName evidence="10">Peroxin-7</fullName>
    </recommendedName>
</protein>
<dbReference type="GO" id="GO:0005782">
    <property type="term" value="C:peroxisomal matrix"/>
    <property type="evidence" value="ECO:0007669"/>
    <property type="project" value="UniProtKB-SubCell"/>
</dbReference>
<keyword evidence="7" id="KW-0653">Protein transport</keyword>
<dbReference type="InterPro" id="IPR019775">
    <property type="entry name" value="WD40_repeat_CS"/>
</dbReference>
<evidence type="ECO:0000256" key="7">
    <source>
        <dbReference type="ARBA" id="ARBA00022927"/>
    </source>
</evidence>
<evidence type="ECO:0000256" key="1">
    <source>
        <dbReference type="ARBA" id="ARBA00004253"/>
    </source>
</evidence>
<gene>
    <name evidence="13" type="ORF">BJ554DRAFT_4874</name>
</gene>
<keyword evidence="4" id="KW-0963">Cytoplasm</keyword>
<dbReference type="OrthoDB" id="273771at2759"/>
<feature type="repeat" description="WD" evidence="11">
    <location>
        <begin position="325"/>
        <end position="347"/>
    </location>
</feature>
<keyword evidence="8" id="KW-0576">Peroxisome</keyword>
<evidence type="ECO:0000256" key="8">
    <source>
        <dbReference type="ARBA" id="ARBA00023140"/>
    </source>
</evidence>
<dbReference type="GO" id="GO:0016558">
    <property type="term" value="P:protein import into peroxisome matrix"/>
    <property type="evidence" value="ECO:0007669"/>
    <property type="project" value="InterPro"/>
</dbReference>
<evidence type="ECO:0000256" key="6">
    <source>
        <dbReference type="ARBA" id="ARBA00022737"/>
    </source>
</evidence>
<evidence type="ECO:0000256" key="5">
    <source>
        <dbReference type="ARBA" id="ARBA00022574"/>
    </source>
</evidence>
<dbReference type="GO" id="GO:0005829">
    <property type="term" value="C:cytosol"/>
    <property type="evidence" value="ECO:0007669"/>
    <property type="project" value="UniProtKB-SubCell"/>
</dbReference>
<evidence type="ECO:0000256" key="12">
    <source>
        <dbReference type="SAM" id="MobiDB-lite"/>
    </source>
</evidence>
<dbReference type="GO" id="GO:0005053">
    <property type="term" value="F:peroxisome matrix targeting signal-2 binding"/>
    <property type="evidence" value="ECO:0007669"/>
    <property type="project" value="InterPro"/>
</dbReference>
<organism evidence="13 14">
    <name type="scientific">Olpidium bornovanus</name>
    <dbReference type="NCBI Taxonomy" id="278681"/>
    <lineage>
        <taxon>Eukaryota</taxon>
        <taxon>Fungi</taxon>
        <taxon>Fungi incertae sedis</taxon>
        <taxon>Olpidiomycota</taxon>
        <taxon>Olpidiomycotina</taxon>
        <taxon>Olpidiomycetes</taxon>
        <taxon>Olpidiales</taxon>
        <taxon>Olpidiaceae</taxon>
        <taxon>Olpidium</taxon>
    </lineage>
</organism>
<evidence type="ECO:0000256" key="2">
    <source>
        <dbReference type="ARBA" id="ARBA00004514"/>
    </source>
</evidence>
<evidence type="ECO:0000256" key="3">
    <source>
        <dbReference type="ARBA" id="ARBA00022448"/>
    </source>
</evidence>
<comment type="similarity">
    <text evidence="9">Belongs to the WD repeat peroxin-7 family.</text>
</comment>
<dbReference type="PANTHER" id="PTHR46027">
    <property type="entry name" value="PEROXISOMAL TARGETING SIGNAL 2 RECEPTOR"/>
    <property type="match status" value="1"/>
</dbReference>
<dbReference type="InterPro" id="IPR044536">
    <property type="entry name" value="PEX7"/>
</dbReference>
<sequence length="356" mass="37649">MTTLPSRAANSPRANICGLHNGAGSDIVAGPPFGPSLGTRPAFSAVAGDAQAAGQAAPSSSRGAGEGGRRRWMGGVRGAARVFRLPPPAAFYILLCYWRAGATAKAREERDGERAWRSAGALVRSAWPRPRRLAGWGGGEAAHPGLCQRPPPRARALAFPRDANAPDAPDGPEADEGGRLPERAAATRAQTQRASVRCGSFPSMFLAYTTAGFKGYSVRCPASLSSTGHSKAQGCRETWSLCDFIIAPKRLRLPYSPFFEHRLACAAAANFGLVGNGRLYILDIALDLGGVHAVKLASRGWGLTPSPASNVRVFLYDVALVGPPFSVNEYQLVTASGDGSIKLWDVNVAVRCSYYR</sequence>
<evidence type="ECO:0000256" key="9">
    <source>
        <dbReference type="ARBA" id="ARBA00024017"/>
    </source>
</evidence>
<dbReference type="InterPro" id="IPR015943">
    <property type="entry name" value="WD40/YVTN_repeat-like_dom_sf"/>
</dbReference>
<feature type="non-terminal residue" evidence="13">
    <location>
        <position position="356"/>
    </location>
</feature>
<evidence type="ECO:0000256" key="11">
    <source>
        <dbReference type="PROSITE-ProRule" id="PRU00221"/>
    </source>
</evidence>
<keyword evidence="6" id="KW-0677">Repeat</keyword>
<reference evidence="13 14" key="1">
    <citation type="journal article" name="Sci. Rep.">
        <title>Genome-scale phylogenetic analyses confirm Olpidium as the closest living zoosporic fungus to the non-flagellated, terrestrial fungi.</title>
        <authorList>
            <person name="Chang Y."/>
            <person name="Rochon D."/>
            <person name="Sekimoto S."/>
            <person name="Wang Y."/>
            <person name="Chovatia M."/>
            <person name="Sandor L."/>
            <person name="Salamov A."/>
            <person name="Grigoriev I.V."/>
            <person name="Stajich J.E."/>
            <person name="Spatafora J.W."/>
        </authorList>
    </citation>
    <scope>NUCLEOTIDE SEQUENCE [LARGE SCALE GENOMIC DNA]</scope>
    <source>
        <strain evidence="13">S191</strain>
    </source>
</reference>
<dbReference type="InterPro" id="IPR001680">
    <property type="entry name" value="WD40_rpt"/>
</dbReference>
<feature type="region of interest" description="Disordered" evidence="12">
    <location>
        <begin position="48"/>
        <end position="71"/>
    </location>
</feature>
<dbReference type="Proteomes" id="UP000673691">
    <property type="component" value="Unassembled WGS sequence"/>
</dbReference>
<dbReference type="PROSITE" id="PS50082">
    <property type="entry name" value="WD_REPEATS_2"/>
    <property type="match status" value="1"/>
</dbReference>
<evidence type="ECO:0000313" key="13">
    <source>
        <dbReference type="EMBL" id="KAG5455640.1"/>
    </source>
</evidence>
<name>A0A8H7ZM26_9FUNG</name>
<feature type="compositionally biased region" description="Low complexity" evidence="12">
    <location>
        <begin position="48"/>
        <end position="63"/>
    </location>
</feature>
<dbReference type="AlphaFoldDB" id="A0A8H7ZM26"/>